<dbReference type="Proteomes" id="UP001160148">
    <property type="component" value="Unassembled WGS sequence"/>
</dbReference>
<sequence length="126" mass="15260">MFEAPQPQDLFSLPYELLEMFRTIKVDYTNIPQEKLNNRYRTMCSHLIVVNYVNIPERGVYCEQCIQFKMEQDDQVWKYVNTSFVIKNRIYTSEDSRILINLYYLKCDECNQLLAKFVERPVPWIQ</sequence>
<comment type="caution">
    <text evidence="1">The sequence shown here is derived from an EMBL/GenBank/DDBJ whole genome shotgun (WGS) entry which is preliminary data.</text>
</comment>
<keyword evidence="2" id="KW-1185">Reference proteome</keyword>
<proteinExistence type="predicted"/>
<evidence type="ECO:0000313" key="2">
    <source>
        <dbReference type="Proteomes" id="UP001160148"/>
    </source>
</evidence>
<dbReference type="EMBL" id="CARXXK010000001">
    <property type="protein sequence ID" value="CAI6352135.1"/>
    <property type="molecule type" value="Genomic_DNA"/>
</dbReference>
<evidence type="ECO:0000313" key="1">
    <source>
        <dbReference type="EMBL" id="CAI6352135.1"/>
    </source>
</evidence>
<dbReference type="AlphaFoldDB" id="A0AAV0W8M3"/>
<reference evidence="1 2" key="1">
    <citation type="submission" date="2023-01" db="EMBL/GenBank/DDBJ databases">
        <authorList>
            <person name="Whitehead M."/>
        </authorList>
    </citation>
    <scope>NUCLEOTIDE SEQUENCE [LARGE SCALE GENOMIC DNA]</scope>
</reference>
<accession>A0AAV0W8M3</accession>
<organism evidence="1 2">
    <name type="scientific">Macrosiphum euphorbiae</name>
    <name type="common">potato aphid</name>
    <dbReference type="NCBI Taxonomy" id="13131"/>
    <lineage>
        <taxon>Eukaryota</taxon>
        <taxon>Metazoa</taxon>
        <taxon>Ecdysozoa</taxon>
        <taxon>Arthropoda</taxon>
        <taxon>Hexapoda</taxon>
        <taxon>Insecta</taxon>
        <taxon>Pterygota</taxon>
        <taxon>Neoptera</taxon>
        <taxon>Paraneoptera</taxon>
        <taxon>Hemiptera</taxon>
        <taxon>Sternorrhyncha</taxon>
        <taxon>Aphidomorpha</taxon>
        <taxon>Aphidoidea</taxon>
        <taxon>Aphididae</taxon>
        <taxon>Macrosiphini</taxon>
        <taxon>Macrosiphum</taxon>
    </lineage>
</organism>
<protein>
    <submittedName>
        <fullName evidence="1">Uncharacterized protein</fullName>
    </submittedName>
</protein>
<name>A0AAV0W8M3_9HEMI</name>
<gene>
    <name evidence="1" type="ORF">MEUPH1_LOCUS8415</name>
</gene>